<keyword evidence="1" id="KW-0808">Transferase</keyword>
<dbReference type="CDD" id="cd02440">
    <property type="entry name" value="AdoMet_MTases"/>
    <property type="match status" value="1"/>
</dbReference>
<dbReference type="GO" id="GO:0030791">
    <property type="term" value="F:arsenite methyltransferase activity"/>
    <property type="evidence" value="ECO:0007669"/>
    <property type="project" value="UniProtKB-EC"/>
</dbReference>
<evidence type="ECO:0000256" key="7">
    <source>
        <dbReference type="ARBA" id="ARBA00047943"/>
    </source>
</evidence>
<keyword evidence="2" id="KW-0949">S-adenosyl-L-methionine</keyword>
<dbReference type="Pfam" id="PF13847">
    <property type="entry name" value="Methyltransf_31"/>
    <property type="match status" value="1"/>
</dbReference>
<proteinExistence type="inferred from homology"/>
<evidence type="ECO:0000256" key="8">
    <source>
        <dbReference type="ARBA" id="ARBA00048428"/>
    </source>
</evidence>
<name>A0A0F9IYE6_9ZZZZ</name>
<feature type="domain" description="Methyltransferase" evidence="9">
    <location>
        <begin position="72"/>
        <end position="191"/>
    </location>
</feature>
<evidence type="ECO:0000256" key="2">
    <source>
        <dbReference type="ARBA" id="ARBA00022691"/>
    </source>
</evidence>
<dbReference type="PANTHER" id="PTHR43675">
    <property type="entry name" value="ARSENITE METHYLTRANSFERASE"/>
    <property type="match status" value="1"/>
</dbReference>
<evidence type="ECO:0000256" key="3">
    <source>
        <dbReference type="ARBA" id="ARBA00034487"/>
    </source>
</evidence>
<evidence type="ECO:0000256" key="5">
    <source>
        <dbReference type="ARBA" id="ARBA00034545"/>
    </source>
</evidence>
<dbReference type="AlphaFoldDB" id="A0A0F9IYE6"/>
<organism evidence="10">
    <name type="scientific">marine sediment metagenome</name>
    <dbReference type="NCBI Taxonomy" id="412755"/>
    <lineage>
        <taxon>unclassified sequences</taxon>
        <taxon>metagenomes</taxon>
        <taxon>ecological metagenomes</taxon>
    </lineage>
</organism>
<evidence type="ECO:0000256" key="1">
    <source>
        <dbReference type="ARBA" id="ARBA00022679"/>
    </source>
</evidence>
<evidence type="ECO:0000313" key="10">
    <source>
        <dbReference type="EMBL" id="KKM62333.1"/>
    </source>
</evidence>
<comment type="similarity">
    <text evidence="3">Belongs to the methyltransferase superfamily. Arsenite methyltransferase family.</text>
</comment>
<comment type="catalytic activity">
    <reaction evidence="8">
        <text>arsenic triglutathione + 3 [thioredoxin]-dithiol + 3 S-adenosyl-L-methionine = trimethylarsine + 3 [thioredoxin]-disulfide + 3 glutathione + 3 S-adenosyl-L-homocysteine + 3 H(+)</text>
        <dbReference type="Rhea" id="RHEA:69432"/>
        <dbReference type="Rhea" id="RHEA-COMP:10698"/>
        <dbReference type="Rhea" id="RHEA-COMP:10700"/>
        <dbReference type="ChEBI" id="CHEBI:15378"/>
        <dbReference type="ChEBI" id="CHEBI:27130"/>
        <dbReference type="ChEBI" id="CHEBI:29950"/>
        <dbReference type="ChEBI" id="CHEBI:50058"/>
        <dbReference type="ChEBI" id="CHEBI:57856"/>
        <dbReference type="ChEBI" id="CHEBI:57925"/>
        <dbReference type="ChEBI" id="CHEBI:59789"/>
        <dbReference type="ChEBI" id="CHEBI:183640"/>
        <dbReference type="EC" id="2.1.1.137"/>
    </reaction>
</comment>
<dbReference type="InterPro" id="IPR026669">
    <property type="entry name" value="Arsenite_MeTrfase-like"/>
</dbReference>
<sequence>MGANPDQQEIQRAILDKYKKIAHSAEGMFNYATGREGARALGYDSKVIAEAPSRFLRSFCGVGNPFALGEIREGETVLDVGCGAGFDLYVASKKVGTAGRVFGVDLTPEMVSVATDNIARSGLTNVEIQQGSSETLPFERESIDVVISNGVFNLSPQKRLSFEEVFRVTRPGGRLQFADIVQDDDLPGDVVGSLEAWSN</sequence>
<dbReference type="SUPFAM" id="SSF53335">
    <property type="entry name" value="S-adenosyl-L-methionine-dependent methyltransferases"/>
    <property type="match status" value="1"/>
</dbReference>
<comment type="caution">
    <text evidence="10">The sequence shown here is derived from an EMBL/GenBank/DDBJ whole genome shotgun (WGS) entry which is preliminary data.</text>
</comment>
<reference evidence="10" key="1">
    <citation type="journal article" date="2015" name="Nature">
        <title>Complex archaea that bridge the gap between prokaryotes and eukaryotes.</title>
        <authorList>
            <person name="Spang A."/>
            <person name="Saw J.H."/>
            <person name="Jorgensen S.L."/>
            <person name="Zaremba-Niedzwiedzka K."/>
            <person name="Martijn J."/>
            <person name="Lind A.E."/>
            <person name="van Eijk R."/>
            <person name="Schleper C."/>
            <person name="Guy L."/>
            <person name="Ettema T.J."/>
        </authorList>
    </citation>
    <scope>NUCLEOTIDE SEQUENCE</scope>
</reference>
<dbReference type="Gene3D" id="3.40.50.150">
    <property type="entry name" value="Vaccinia Virus protein VP39"/>
    <property type="match status" value="1"/>
</dbReference>
<protein>
    <recommendedName>
        <fullName evidence="5">Arsenite methyltransferase</fullName>
        <ecNumber evidence="4">2.1.1.137</ecNumber>
    </recommendedName>
</protein>
<comment type="catalytic activity">
    <reaction evidence="6">
        <text>arsenic triglutathione + [thioredoxin]-dithiol + S-adenosyl-L-methionine + 2 H2O = methylarsonous acid + [thioredoxin]-disulfide + 3 glutathione + S-adenosyl-L-homocysteine + H(+)</text>
        <dbReference type="Rhea" id="RHEA:69460"/>
        <dbReference type="Rhea" id="RHEA-COMP:10698"/>
        <dbReference type="Rhea" id="RHEA-COMP:10700"/>
        <dbReference type="ChEBI" id="CHEBI:15377"/>
        <dbReference type="ChEBI" id="CHEBI:15378"/>
        <dbReference type="ChEBI" id="CHEBI:17826"/>
        <dbReference type="ChEBI" id="CHEBI:29950"/>
        <dbReference type="ChEBI" id="CHEBI:50058"/>
        <dbReference type="ChEBI" id="CHEBI:57856"/>
        <dbReference type="ChEBI" id="CHEBI:57925"/>
        <dbReference type="ChEBI" id="CHEBI:59789"/>
        <dbReference type="ChEBI" id="CHEBI:183640"/>
        <dbReference type="EC" id="2.1.1.137"/>
    </reaction>
</comment>
<evidence type="ECO:0000259" key="9">
    <source>
        <dbReference type="Pfam" id="PF13847"/>
    </source>
</evidence>
<dbReference type="InterPro" id="IPR025714">
    <property type="entry name" value="Methyltranfer_dom"/>
</dbReference>
<comment type="catalytic activity">
    <reaction evidence="7">
        <text>arsenic triglutathione + 2 [thioredoxin]-dithiol + 2 S-adenosyl-L-methionine + H2O = dimethylarsinous acid + 2 [thioredoxin]-disulfide + 3 glutathione + 2 S-adenosyl-L-homocysteine + 2 H(+)</text>
        <dbReference type="Rhea" id="RHEA:69464"/>
        <dbReference type="Rhea" id="RHEA-COMP:10698"/>
        <dbReference type="Rhea" id="RHEA-COMP:10700"/>
        <dbReference type="ChEBI" id="CHEBI:15377"/>
        <dbReference type="ChEBI" id="CHEBI:15378"/>
        <dbReference type="ChEBI" id="CHEBI:23808"/>
        <dbReference type="ChEBI" id="CHEBI:29950"/>
        <dbReference type="ChEBI" id="CHEBI:50058"/>
        <dbReference type="ChEBI" id="CHEBI:57856"/>
        <dbReference type="ChEBI" id="CHEBI:57925"/>
        <dbReference type="ChEBI" id="CHEBI:59789"/>
        <dbReference type="ChEBI" id="CHEBI:183640"/>
        <dbReference type="EC" id="2.1.1.137"/>
    </reaction>
</comment>
<evidence type="ECO:0000256" key="4">
    <source>
        <dbReference type="ARBA" id="ARBA00034521"/>
    </source>
</evidence>
<gene>
    <name evidence="10" type="ORF">LCGC14_1522680</name>
</gene>
<dbReference type="PANTHER" id="PTHR43675:SF8">
    <property type="entry name" value="ARSENITE METHYLTRANSFERASE"/>
    <property type="match status" value="1"/>
</dbReference>
<dbReference type="InterPro" id="IPR029063">
    <property type="entry name" value="SAM-dependent_MTases_sf"/>
</dbReference>
<dbReference type="EC" id="2.1.1.137" evidence="4"/>
<accession>A0A0F9IYE6</accession>
<evidence type="ECO:0000256" key="6">
    <source>
        <dbReference type="ARBA" id="ARBA00047941"/>
    </source>
</evidence>
<dbReference type="EMBL" id="LAZR01011315">
    <property type="protein sequence ID" value="KKM62333.1"/>
    <property type="molecule type" value="Genomic_DNA"/>
</dbReference>